<sequence length="344" mass="39166">MPAIRISEGSELAQQPEPFKNEYELQEILAEHPVLLVDRGDSALVTICRELPFENGFADIVLVDSNGQPVLVEVKLARNEESRREMIGRLCDNLSAMGGLSPDEVNERSAGLLEETLQSMAGAEGEENPEARLALVKSNVASYLRAGQVRGIIVLDAAPDDLIREFSYLNEHSDLDLRLLVVERYRLGRHEYFYHSRFLVSGEVDPEIKGQRLRLRLIAEKFSKMKPPIFSTHATQESVRVYREGWPRTVHYGFTDWGDSISIEIQVNHKEYPTTAGFLPRLREHLATAIPETQRVELVTDPSGWTRLLFFFGEEIDPYWIAQSMVRLCRTEKDISTLLQERNG</sequence>
<dbReference type="EMBL" id="VCYI01000009">
    <property type="protein sequence ID" value="MDN7013009.1"/>
    <property type="molecule type" value="Genomic_DNA"/>
</dbReference>
<name>A0ABT8M1U7_9EURY</name>
<gene>
    <name evidence="1" type="ORF">FGW20_08145</name>
</gene>
<dbReference type="InterPro" id="IPR011856">
    <property type="entry name" value="tRNA_endonuc-like_dom_sf"/>
</dbReference>
<dbReference type="RefSeq" id="WP_301677594.1">
    <property type="nucleotide sequence ID" value="NZ_VCYI01000009.1"/>
</dbReference>
<evidence type="ECO:0000313" key="1">
    <source>
        <dbReference type="EMBL" id="MDN7013009.1"/>
    </source>
</evidence>
<comment type="caution">
    <text evidence="1">The sequence shown here is derived from an EMBL/GenBank/DDBJ whole genome shotgun (WGS) entry which is preliminary data.</text>
</comment>
<keyword evidence="2" id="KW-1185">Reference proteome</keyword>
<proteinExistence type="predicted"/>
<organism evidence="1 2">
    <name type="scientific">Methanoculleus methanifontis</name>
    <dbReference type="NCBI Taxonomy" id="2584086"/>
    <lineage>
        <taxon>Archaea</taxon>
        <taxon>Methanobacteriati</taxon>
        <taxon>Methanobacteriota</taxon>
        <taxon>Stenosarchaea group</taxon>
        <taxon>Methanomicrobia</taxon>
        <taxon>Methanomicrobiales</taxon>
        <taxon>Methanomicrobiaceae</taxon>
        <taxon>Methanoculleus</taxon>
    </lineage>
</organism>
<evidence type="ECO:0008006" key="3">
    <source>
        <dbReference type="Google" id="ProtNLM"/>
    </source>
</evidence>
<protein>
    <recommendedName>
        <fullName evidence="3">DUF91 domain-containing protein</fullName>
    </recommendedName>
</protein>
<dbReference type="Gene3D" id="3.40.1350.10">
    <property type="match status" value="1"/>
</dbReference>
<reference evidence="1" key="1">
    <citation type="submission" date="2019-05" db="EMBL/GenBank/DDBJ databases">
        <title>Isolation and characterization of methanogens from the cold seep sediment at Four-Way Closure Ridge.</title>
        <authorList>
            <person name="You Y.-T."/>
            <person name="Chen S.-C."/>
            <person name="Zhang W.-L."/>
            <person name="Lai M.-C."/>
        </authorList>
    </citation>
    <scope>NUCLEOTIDE SEQUENCE</scope>
    <source>
        <strain evidence="1">FWC-SCC3</strain>
    </source>
</reference>
<accession>A0ABT8M1U7</accession>
<evidence type="ECO:0000313" key="2">
    <source>
        <dbReference type="Proteomes" id="UP001168423"/>
    </source>
</evidence>
<dbReference type="Proteomes" id="UP001168423">
    <property type="component" value="Unassembled WGS sequence"/>
</dbReference>